<accession>A0A3B0Z864</accession>
<dbReference type="AlphaFoldDB" id="A0A3B0Z864"/>
<protein>
    <recommendedName>
        <fullName evidence="2">DUF1302 domain-containing protein</fullName>
    </recommendedName>
</protein>
<dbReference type="InterPro" id="IPR010727">
    <property type="entry name" value="DUF1302"/>
</dbReference>
<proteinExistence type="predicted"/>
<evidence type="ECO:0000313" key="1">
    <source>
        <dbReference type="EMBL" id="VAW89588.1"/>
    </source>
</evidence>
<gene>
    <name evidence="1" type="ORF">MNBD_GAMMA17-822</name>
</gene>
<evidence type="ECO:0008006" key="2">
    <source>
        <dbReference type="Google" id="ProtNLM"/>
    </source>
</evidence>
<reference evidence="1" key="1">
    <citation type="submission" date="2018-06" db="EMBL/GenBank/DDBJ databases">
        <authorList>
            <person name="Zhirakovskaya E."/>
        </authorList>
    </citation>
    <scope>NUCLEOTIDE SEQUENCE</scope>
</reference>
<sequence length="486" mass="52033">MNNKLIVATTASTLLLTCGLSHAASFNHNGLQGQLDTTLSYGIASRVESRDQSIISIANGGTAFGANSDDGNLNYDRGIISNAFKITSEIELSYQNYGAFVRASAFYDIENEKGDRARTPLSEDTLDLTGSAVRLLDAYLWSQFDISNQPAEVRIGNQLLSWGESTFIQNSINTINPVDASKIRVPGAELREALIPVPILSAAMDTSDNTSLELFYQLKWEETRADPVGSYFSTNDFAADGGTRVMLGWGAVPDQISSGTVVSPPATTAVVSRAPDQEAKNSGQFGLAFRLYSEALNNTEFGFYYINYHSRLPLIGAITGSAAAAAGVDPNGQSYVETSRYFISYPEDIKLYGLSFNTLLGHSGIALQGEVSYRQDVPLQIDDIEILLAALGAQDNLSPGLTGAALLASEGQLGLVGFDTIIPGYLRRDVTQTQVTATRMFGPAWGANATVLLGEVGVTTVLDMPDKEVLRLNGPGTFISGNPNLM</sequence>
<dbReference type="Pfam" id="PF06980">
    <property type="entry name" value="DUF1302"/>
    <property type="match status" value="1"/>
</dbReference>
<name>A0A3B0Z864_9ZZZZ</name>
<organism evidence="1">
    <name type="scientific">hydrothermal vent metagenome</name>
    <dbReference type="NCBI Taxonomy" id="652676"/>
    <lineage>
        <taxon>unclassified sequences</taxon>
        <taxon>metagenomes</taxon>
        <taxon>ecological metagenomes</taxon>
    </lineage>
</organism>
<dbReference type="EMBL" id="UOFQ01000142">
    <property type="protein sequence ID" value="VAW89588.1"/>
    <property type="molecule type" value="Genomic_DNA"/>
</dbReference>
<feature type="non-terminal residue" evidence="1">
    <location>
        <position position="486"/>
    </location>
</feature>